<reference evidence="10" key="1">
    <citation type="submission" date="2025-08" db="UniProtKB">
        <authorList>
            <consortium name="Ensembl"/>
        </authorList>
    </citation>
    <scope>IDENTIFICATION</scope>
</reference>
<evidence type="ECO:0000256" key="1">
    <source>
        <dbReference type="ARBA" id="ARBA00004611"/>
    </source>
</evidence>
<evidence type="ECO:0000256" key="4">
    <source>
        <dbReference type="ARBA" id="ARBA00022741"/>
    </source>
</evidence>
<dbReference type="InterPro" id="IPR004344">
    <property type="entry name" value="TTL/TTLL_fam"/>
</dbReference>
<dbReference type="Pfam" id="PF03133">
    <property type="entry name" value="TTL"/>
    <property type="match status" value="1"/>
</dbReference>
<dbReference type="Gene3D" id="3.30.470.20">
    <property type="entry name" value="ATP-grasp fold, B domain"/>
    <property type="match status" value="1"/>
</dbReference>
<dbReference type="GO" id="GO:0005524">
    <property type="term" value="F:ATP binding"/>
    <property type="evidence" value="ECO:0007669"/>
    <property type="project" value="UniProtKB-KW"/>
</dbReference>
<evidence type="ECO:0000313" key="10">
    <source>
        <dbReference type="Ensembl" id="ENSCCRP00010005286.1"/>
    </source>
</evidence>
<evidence type="ECO:0000313" key="11">
    <source>
        <dbReference type="Proteomes" id="UP000694427"/>
    </source>
</evidence>
<keyword evidence="11" id="KW-1185">Reference proteome</keyword>
<comment type="subcellular location">
    <subcellularLocation>
        <location evidence="1">Cytoplasm</location>
        <location evidence="1">Cytoskeleton</location>
        <location evidence="1">Flagellum axoneme</location>
    </subcellularLocation>
</comment>
<dbReference type="GO" id="GO:0015630">
    <property type="term" value="C:microtubule cytoskeleton"/>
    <property type="evidence" value="ECO:0007669"/>
    <property type="project" value="TreeGrafter"/>
</dbReference>
<dbReference type="Ensembl" id="ENSCCRT00010005710.1">
    <property type="protein sequence ID" value="ENSCCRP00010005286.1"/>
    <property type="gene ID" value="ENSCCRG00010002152.1"/>
</dbReference>
<evidence type="ECO:0000256" key="6">
    <source>
        <dbReference type="ARBA" id="ARBA00022846"/>
    </source>
</evidence>
<dbReference type="Proteomes" id="UP000694427">
    <property type="component" value="Unplaced"/>
</dbReference>
<keyword evidence="6" id="KW-0969">Cilium</keyword>
<keyword evidence="5" id="KW-0067">ATP-binding</keyword>
<dbReference type="GO" id="GO:0005930">
    <property type="term" value="C:axoneme"/>
    <property type="evidence" value="ECO:0007669"/>
    <property type="project" value="TreeGrafter"/>
</dbReference>
<feature type="compositionally biased region" description="Acidic residues" evidence="9">
    <location>
        <begin position="88"/>
        <end position="106"/>
    </location>
</feature>
<dbReference type="PANTHER" id="PTHR45870">
    <property type="entry name" value="TUBULIN MONOGLYCYLASE TTLL3"/>
    <property type="match status" value="1"/>
</dbReference>
<evidence type="ECO:0000256" key="2">
    <source>
        <dbReference type="ARBA" id="ARBA00022490"/>
    </source>
</evidence>
<accession>A0A8C1G8R6</accession>
<sequence length="779" mass="89536">MHQHMQVQPLEGRARCNYVNLPMLNGDRLKTAKTLVDKAIKEKKVFSVLGPYPVIRAGLRARGWVERRLPRPSVPQPRRHDLEKEAIDEGDSSDDDDLGEEGERDDEADDLYDLMTRLVRNETPYFYWTTRRDSIDCRSLHKDQMTNHYAKAGSFTTKVGLCMNLRNLQWFDAADPDTFFPRCYRLGAEDDKHAFIEDFRRTACTSLLLYVLEKYGGDSEWERTGEVYNAKSHGLSKARKQHANQRVGTSIIDNALHICQQYLNSLEHCDIDNTLETIPTLSEQQWKVFLRNYYLVIHEGLMIEGCEVYVEHCKCMLEQMRRVCPQMETDGLCNIWIIKPGAKSRGRGIMCMNRLDEILSLVNADHGIMKDSKWVVQKYLERPLLVHDTKFDVRQWFLVTDWNPLTVWFYRECYLRFSTQPYSTHTLDSSVHLCNNSIQKHFQPSPERNPCLPAECMWSCSQFRSWLAASGQEDLWEGVVVPGMQKAVIQTLLTAQDSVEPRKNSFELYGADFMLGRDLRPWLLEINASPTMAPSTGVTARLCPAVQEDTLRVVLDRRCDRNTHTGGFQLIYKQAAVEVPQYVGVNLLVEGTSIRRPRAPVNKPLIQSHPDPLSKSSSHKSSLISSHCISGKENQSEEVKKAWPTLSSRKVTLEKSLIYQPKLRKCPNRLVLPSTCCVLPNPAELHPQKLSHTHTQPNQPPTHRTRSNLPSLYRPTLSLDVINLRPRQTLTSGHYKHETHTVSISYPVLRMQKYLSLNHRLTMDTFTEREGQKSSCGKT</sequence>
<feature type="region of interest" description="Disordered" evidence="9">
    <location>
        <begin position="70"/>
        <end position="106"/>
    </location>
</feature>
<evidence type="ECO:0000256" key="7">
    <source>
        <dbReference type="ARBA" id="ARBA00023212"/>
    </source>
</evidence>
<comment type="catalytic activity">
    <reaction evidence="8">
        <text>L-glutamyl-[protein] + glycine + ATP = glycyl-L-glutamyl-[protein] + ADP + phosphate + H(+)</text>
        <dbReference type="Rhea" id="RHEA:67180"/>
        <dbReference type="Rhea" id="RHEA-COMP:10208"/>
        <dbReference type="Rhea" id="RHEA-COMP:17207"/>
        <dbReference type="ChEBI" id="CHEBI:15378"/>
        <dbReference type="ChEBI" id="CHEBI:29973"/>
        <dbReference type="ChEBI" id="CHEBI:30616"/>
        <dbReference type="ChEBI" id="CHEBI:43474"/>
        <dbReference type="ChEBI" id="CHEBI:57305"/>
        <dbReference type="ChEBI" id="CHEBI:167890"/>
        <dbReference type="ChEBI" id="CHEBI:456216"/>
    </reaction>
    <physiologicalReaction direction="left-to-right" evidence="8">
        <dbReference type="Rhea" id="RHEA:67181"/>
    </physiologicalReaction>
</comment>
<keyword evidence="4" id="KW-0547">Nucleotide-binding</keyword>
<keyword evidence="7" id="KW-0206">Cytoskeleton</keyword>
<feature type="region of interest" description="Disordered" evidence="9">
    <location>
        <begin position="601"/>
        <end position="620"/>
    </location>
</feature>
<evidence type="ECO:0000256" key="9">
    <source>
        <dbReference type="SAM" id="MobiDB-lite"/>
    </source>
</evidence>
<protein>
    <submittedName>
        <fullName evidence="10">Tubulin tyrosine ligase-like family, member 3</fullName>
    </submittedName>
</protein>
<feature type="compositionally biased region" description="Basic and acidic residues" evidence="9">
    <location>
        <begin position="78"/>
        <end position="87"/>
    </location>
</feature>
<keyword evidence="6" id="KW-0966">Cell projection</keyword>
<feature type="region of interest" description="Disordered" evidence="9">
    <location>
        <begin position="687"/>
        <end position="711"/>
    </location>
</feature>
<keyword evidence="3" id="KW-0436">Ligase</keyword>
<dbReference type="InterPro" id="IPR051437">
    <property type="entry name" value="TTLL_monoglycylase"/>
</dbReference>
<dbReference type="GO" id="GO:0003341">
    <property type="term" value="P:cilium movement"/>
    <property type="evidence" value="ECO:0007669"/>
    <property type="project" value="TreeGrafter"/>
</dbReference>
<organism evidence="10 11">
    <name type="scientific">Cyprinus carpio</name>
    <name type="common">Common carp</name>
    <dbReference type="NCBI Taxonomy" id="7962"/>
    <lineage>
        <taxon>Eukaryota</taxon>
        <taxon>Metazoa</taxon>
        <taxon>Chordata</taxon>
        <taxon>Craniata</taxon>
        <taxon>Vertebrata</taxon>
        <taxon>Euteleostomi</taxon>
        <taxon>Actinopterygii</taxon>
        <taxon>Neopterygii</taxon>
        <taxon>Teleostei</taxon>
        <taxon>Ostariophysi</taxon>
        <taxon>Cypriniformes</taxon>
        <taxon>Cyprinidae</taxon>
        <taxon>Cyprininae</taxon>
        <taxon>Cyprinus</taxon>
    </lineage>
</organism>
<evidence type="ECO:0000256" key="3">
    <source>
        <dbReference type="ARBA" id="ARBA00022598"/>
    </source>
</evidence>
<keyword evidence="2" id="KW-0963">Cytoplasm</keyword>
<proteinExistence type="predicted"/>
<dbReference type="FunFam" id="3.30.470.20:FF:000032">
    <property type="entry name" value="tubulin monoglycylase TTLL3 isoform X2"/>
    <property type="match status" value="1"/>
</dbReference>
<dbReference type="AlphaFoldDB" id="A0A8C1G8R6"/>
<keyword evidence="6" id="KW-0282">Flagellum</keyword>
<reference evidence="10" key="2">
    <citation type="submission" date="2025-09" db="UniProtKB">
        <authorList>
            <consortium name="Ensembl"/>
        </authorList>
    </citation>
    <scope>IDENTIFICATION</scope>
</reference>
<dbReference type="GO" id="GO:0060271">
    <property type="term" value="P:cilium assembly"/>
    <property type="evidence" value="ECO:0007669"/>
    <property type="project" value="TreeGrafter"/>
</dbReference>
<dbReference type="PANTHER" id="PTHR45870:SF2">
    <property type="entry name" value="TUBULIN MONOGLYCYLASE TTLL3"/>
    <property type="match status" value="1"/>
</dbReference>
<evidence type="ECO:0000256" key="5">
    <source>
        <dbReference type="ARBA" id="ARBA00022840"/>
    </source>
</evidence>
<dbReference type="GO" id="GO:0070736">
    <property type="term" value="F:protein-glycine ligase activity, initiating"/>
    <property type="evidence" value="ECO:0007669"/>
    <property type="project" value="TreeGrafter"/>
</dbReference>
<dbReference type="SUPFAM" id="SSF56059">
    <property type="entry name" value="Glutathione synthetase ATP-binding domain-like"/>
    <property type="match status" value="1"/>
</dbReference>
<evidence type="ECO:0000256" key="8">
    <source>
        <dbReference type="ARBA" id="ARBA00048944"/>
    </source>
</evidence>
<dbReference type="PROSITE" id="PS51221">
    <property type="entry name" value="TTL"/>
    <property type="match status" value="1"/>
</dbReference>
<name>A0A8C1G8R6_CYPCA</name>